<dbReference type="Proteomes" id="UP000053641">
    <property type="component" value="Unassembled WGS sequence"/>
</dbReference>
<keyword evidence="7" id="KW-0131">Cell cycle</keyword>
<organism evidence="10 11">
    <name type="scientific">Tinamus guttatus</name>
    <name type="common">White-throated tinamou</name>
    <dbReference type="NCBI Taxonomy" id="94827"/>
    <lineage>
        <taxon>Eukaryota</taxon>
        <taxon>Metazoa</taxon>
        <taxon>Chordata</taxon>
        <taxon>Craniata</taxon>
        <taxon>Vertebrata</taxon>
        <taxon>Euteleostomi</taxon>
        <taxon>Archelosauria</taxon>
        <taxon>Archosauria</taxon>
        <taxon>Dinosauria</taxon>
        <taxon>Saurischia</taxon>
        <taxon>Theropoda</taxon>
        <taxon>Coelurosauria</taxon>
        <taxon>Aves</taxon>
        <taxon>Palaeognathae</taxon>
        <taxon>Tinamiformes</taxon>
        <taxon>Tinamidae</taxon>
        <taxon>Tinamus</taxon>
    </lineage>
</organism>
<evidence type="ECO:0000313" key="10">
    <source>
        <dbReference type="EMBL" id="KGL79501.1"/>
    </source>
</evidence>
<dbReference type="EMBL" id="KL892104">
    <property type="protein sequence ID" value="KGL79501.1"/>
    <property type="molecule type" value="Genomic_DNA"/>
</dbReference>
<keyword evidence="11" id="KW-1185">Reference proteome</keyword>
<keyword evidence="4" id="KW-0132">Cell division</keyword>
<evidence type="ECO:0000256" key="3">
    <source>
        <dbReference type="ARBA" id="ARBA00022454"/>
    </source>
</evidence>
<proteinExistence type="inferred from homology"/>
<dbReference type="GO" id="GO:0051301">
    <property type="term" value="P:cell division"/>
    <property type="evidence" value="ECO:0007669"/>
    <property type="project" value="UniProtKB-KW"/>
</dbReference>
<evidence type="ECO:0000256" key="2">
    <source>
        <dbReference type="ARBA" id="ARBA00010845"/>
    </source>
</evidence>
<accession>A0A099ZCL7</accession>
<keyword evidence="3" id="KW-0158">Chromosome</keyword>
<dbReference type="InterPro" id="IPR038889">
    <property type="entry name" value="Shugoshin1/2"/>
</dbReference>
<dbReference type="PANTHER" id="PTHR21577">
    <property type="entry name" value="SHUGOSHIN"/>
    <property type="match status" value="1"/>
</dbReference>
<dbReference type="GO" id="GO:0051177">
    <property type="term" value="P:meiotic sister chromatid cohesion"/>
    <property type="evidence" value="ECO:0007669"/>
    <property type="project" value="TreeGrafter"/>
</dbReference>
<feature type="non-terminal residue" evidence="10">
    <location>
        <position position="313"/>
    </location>
</feature>
<name>A0A099ZCL7_TINGU</name>
<feature type="compositionally biased region" description="Polar residues" evidence="9">
    <location>
        <begin position="272"/>
        <end position="288"/>
    </location>
</feature>
<feature type="non-terminal residue" evidence="10">
    <location>
        <position position="1"/>
    </location>
</feature>
<gene>
    <name evidence="10" type="ORF">N309_03546</name>
</gene>
<evidence type="ECO:0000313" key="11">
    <source>
        <dbReference type="Proteomes" id="UP000053641"/>
    </source>
</evidence>
<comment type="subcellular location">
    <subcellularLocation>
        <location evidence="1">Chromosome</location>
        <location evidence="1">Centromere</location>
    </subcellularLocation>
</comment>
<reference evidence="10 11" key="1">
    <citation type="submission" date="2014-06" db="EMBL/GenBank/DDBJ databases">
        <title>Genome evolution of avian class.</title>
        <authorList>
            <person name="Zhang G."/>
            <person name="Li C."/>
        </authorList>
    </citation>
    <scope>NUCLEOTIDE SEQUENCE [LARGE SCALE GENOMIC DNA]</scope>
    <source>
        <strain evidence="10">BGI_N309</strain>
    </source>
</reference>
<protein>
    <recommendedName>
        <fullName evidence="12">Shugoshin-like 2</fullName>
    </recommendedName>
</protein>
<evidence type="ECO:0000256" key="6">
    <source>
        <dbReference type="ARBA" id="ARBA00023054"/>
    </source>
</evidence>
<evidence type="ECO:0000256" key="4">
    <source>
        <dbReference type="ARBA" id="ARBA00022618"/>
    </source>
</evidence>
<evidence type="ECO:0000256" key="8">
    <source>
        <dbReference type="ARBA" id="ARBA00023328"/>
    </source>
</evidence>
<feature type="region of interest" description="Disordered" evidence="9">
    <location>
        <begin position="221"/>
        <end position="313"/>
    </location>
</feature>
<comment type="similarity">
    <text evidence="2">Belongs to the shugoshin family.</text>
</comment>
<keyword evidence="6" id="KW-0175">Coiled coil</keyword>
<evidence type="ECO:0008006" key="12">
    <source>
        <dbReference type="Google" id="ProtNLM"/>
    </source>
</evidence>
<evidence type="ECO:0000256" key="7">
    <source>
        <dbReference type="ARBA" id="ARBA00023306"/>
    </source>
</evidence>
<dbReference type="GO" id="GO:0000776">
    <property type="term" value="C:kinetochore"/>
    <property type="evidence" value="ECO:0007669"/>
    <property type="project" value="TreeGrafter"/>
</dbReference>
<evidence type="ECO:0000256" key="5">
    <source>
        <dbReference type="ARBA" id="ARBA00022829"/>
    </source>
</evidence>
<feature type="compositionally biased region" description="Polar residues" evidence="9">
    <location>
        <begin position="295"/>
        <end position="313"/>
    </location>
</feature>
<feature type="compositionally biased region" description="Polar residues" evidence="9">
    <location>
        <begin position="228"/>
        <end position="238"/>
    </location>
</feature>
<evidence type="ECO:0000256" key="9">
    <source>
        <dbReference type="SAM" id="MobiDB-lite"/>
    </source>
</evidence>
<evidence type="ECO:0000256" key="1">
    <source>
        <dbReference type="ARBA" id="ARBA00004584"/>
    </source>
</evidence>
<keyword evidence="8" id="KW-0137">Centromere</keyword>
<dbReference type="GO" id="GO:0007059">
    <property type="term" value="P:chromosome segregation"/>
    <property type="evidence" value="ECO:0007669"/>
    <property type="project" value="UniProtKB-KW"/>
</dbReference>
<dbReference type="PANTHER" id="PTHR21577:SF3">
    <property type="entry name" value="SHUGOSHIN 1-RELATED"/>
    <property type="match status" value="1"/>
</dbReference>
<dbReference type="STRING" id="94827.A0A099ZCL7"/>
<sequence>IQNKTLTEIEAFLNNNLLTAIKISSLSENLHSSLLSDGPSSCTHDQLGVIQSARSLEPPMNLPLIATPSAKEQDKDQLGTELNYNNDFLTRTKNTQYLRQTEELPKQCTDSSLPFCENVTERKKHEVHYRSKTQHNVKNFDKICSSNPLHCGVSGSNTSDVNLQARPSDLSHSIPSPLPLGIDCNTDFKITADKIKPEETVYDADMELTASDVGELLSVTSKDKLHQNKNSSANSDKVSANFRRVKYPKEKTKSKPKTSSNSYAEGRHPKTESSTASKTNLSGIQISKNQRESEQLPTGRSLVQQNFKNTSKC</sequence>
<dbReference type="AlphaFoldDB" id="A0A099ZCL7"/>
<keyword evidence="5" id="KW-0159">Chromosome partition</keyword>